<accession>A0ABX0KBH6</accession>
<comment type="caution">
    <text evidence="2">The sequence shown here is derived from an EMBL/GenBank/DDBJ whole genome shotgun (WGS) entry which is preliminary data.</text>
</comment>
<protein>
    <submittedName>
        <fullName evidence="2">Glycosyltransferase</fullName>
    </submittedName>
</protein>
<dbReference type="SUPFAM" id="SSF53448">
    <property type="entry name" value="Nucleotide-diphospho-sugar transferases"/>
    <property type="match status" value="2"/>
</dbReference>
<feature type="domain" description="Glycosyltransferase 2-like" evidence="1">
    <location>
        <begin position="461"/>
        <end position="638"/>
    </location>
</feature>
<dbReference type="Pfam" id="PF00535">
    <property type="entry name" value="Glycos_transf_2"/>
    <property type="match status" value="1"/>
</dbReference>
<reference evidence="2 3" key="1">
    <citation type="journal article" date="2020" name="Int. J. Syst. Evol. Microbiol.">
        <title>Novel acetic acid bacteria from cider fermentations: Acetobacter conturbans sp. nov. and Acetobacter fallax sp. nov.</title>
        <authorList>
            <person name="Sombolestani A.S."/>
            <person name="Cleenwerck I."/>
            <person name="Cnockaert M."/>
            <person name="Borremans W."/>
            <person name="Wieme A.D."/>
            <person name="De Vuyst L."/>
            <person name="Vandamme P."/>
        </authorList>
    </citation>
    <scope>NUCLEOTIDE SEQUENCE [LARGE SCALE GENOMIC DNA]</scope>
    <source>
        <strain evidence="2 3">LMG 1637</strain>
    </source>
</reference>
<keyword evidence="3" id="KW-1185">Reference proteome</keyword>
<dbReference type="CDD" id="cd04186">
    <property type="entry name" value="GT_2_like_c"/>
    <property type="match status" value="1"/>
</dbReference>
<gene>
    <name evidence="2" type="ORF">GOB84_08105</name>
</gene>
<dbReference type="PANTHER" id="PTHR43179">
    <property type="entry name" value="RHAMNOSYLTRANSFERASE WBBL"/>
    <property type="match status" value="1"/>
</dbReference>
<dbReference type="EMBL" id="WOSW01000012">
    <property type="protein sequence ID" value="NHO32523.1"/>
    <property type="molecule type" value="Genomic_DNA"/>
</dbReference>
<dbReference type="PANTHER" id="PTHR43179:SF7">
    <property type="entry name" value="RHAMNOSYLTRANSFERASE WBBL"/>
    <property type="match status" value="1"/>
</dbReference>
<dbReference type="Proteomes" id="UP000615326">
    <property type="component" value="Unassembled WGS sequence"/>
</dbReference>
<proteinExistence type="predicted"/>
<name>A0ABX0KBH6_9PROT</name>
<dbReference type="Gene3D" id="3.90.550.10">
    <property type="entry name" value="Spore Coat Polysaccharide Biosynthesis Protein SpsA, Chain A"/>
    <property type="match status" value="2"/>
</dbReference>
<evidence type="ECO:0000313" key="3">
    <source>
        <dbReference type="Proteomes" id="UP000615326"/>
    </source>
</evidence>
<sequence>MSHKTGRRMSSLPVMDMIFILRIFRTGLGRSPDSVELNRFKALSQRLSGESFGRSFIRNAVADAVIALPEFRKLHGAGTGCSDTFLHAMVYNATGRGPTSVEYAALKTTRDRAAALILAADLLRDFDPFDMFYPAGASPDDNLAYGLWARWYDIFSRAERQVALPCGISGQADWPGIALLIEVSCVRPDLLEETIRSLTEQSYDGWSAYIAGTDLSSQVMQIMDRYNETSQKIHFCKVGKGESLQATVYAASREPYVAFLNPGDELAQDALFRIARALAAAPDTALLYTDEDVMGEGGWYRDARLKPGWSDDQLLAGDTVGQLAVFSRKRIEEIGGFAAATRHAGKSGQQAVSGSMSHYALKLTIAEGLTSERIQHLADLLFHRRRGPDDLSFMAKRASAAVQHPPEHYIAASHLAHHRPDLRLTEAKLNACVSDRSDTSDPGPLWPRVLYPLPARYPTVSVIIPTRDRPDLLSKCVTGLLEQTDYHALDVVIVDNGSIGEETLHLFRQLETDTRVTIRHFDFPFNWSRLNNEAIRTVRSDLVLLLNDDIEILHPEWLEEMVRQIMRPNVGIVGAKLLYPDTSLQHGGVVLSEDGVTHILRGASPEDPGYLGQLAWQRDLLAVTGACLLIRRDVYNRVGGLDASFRVTCNDIDLCLRVVNAGWRVVWTPHAVLTHLDGATRGRDVSVDRLWQHCSETARLVGRWQQVMASDPAVNPALRTTDHHLLLAWPPPPRPL</sequence>
<evidence type="ECO:0000313" key="2">
    <source>
        <dbReference type="EMBL" id="NHO32523.1"/>
    </source>
</evidence>
<organism evidence="2 3">
    <name type="scientific">Acetobacter fallax</name>
    <dbReference type="NCBI Taxonomy" id="1737473"/>
    <lineage>
        <taxon>Bacteria</taxon>
        <taxon>Pseudomonadati</taxon>
        <taxon>Pseudomonadota</taxon>
        <taxon>Alphaproteobacteria</taxon>
        <taxon>Acetobacterales</taxon>
        <taxon>Acetobacteraceae</taxon>
        <taxon>Acetobacter</taxon>
    </lineage>
</organism>
<evidence type="ECO:0000259" key="1">
    <source>
        <dbReference type="Pfam" id="PF00535"/>
    </source>
</evidence>
<dbReference type="InterPro" id="IPR029044">
    <property type="entry name" value="Nucleotide-diphossugar_trans"/>
</dbReference>
<dbReference type="InterPro" id="IPR001173">
    <property type="entry name" value="Glyco_trans_2-like"/>
</dbReference>